<evidence type="ECO:0000256" key="1">
    <source>
        <dbReference type="SAM" id="MobiDB-lite"/>
    </source>
</evidence>
<proteinExistence type="predicted"/>
<dbReference type="GO" id="GO:0007010">
    <property type="term" value="P:cytoskeleton organization"/>
    <property type="evidence" value="ECO:0007669"/>
    <property type="project" value="InterPro"/>
</dbReference>
<dbReference type="STRING" id="46731.A0A3M6TS00"/>
<comment type="caution">
    <text evidence="3">The sequence shown here is derived from an EMBL/GenBank/DDBJ whole genome shotgun (WGS) entry which is preliminary data.</text>
</comment>
<sequence length="233" mass="25958">MAFSNLQSMFKLAQRPTHVISGRQGEEFELKTNAKDALLIVSNCTDCYARLQEKAAKLLIEKCDNLVLDVNCTLISGVLELLSCKKIVLNFLECGQIPTIMADSTSDLSINLLKHSQFESLYLHGNSSNIEICVGEDTSTKYPVSFPTDVPSHFQFVASWEKEEEGWKLVCEKVVRDGVFPTTERKMKEAQERKARDLEKLATALSDIVRITPKEQLQKDKGSPGTAAGAENK</sequence>
<feature type="compositionally biased region" description="Basic and acidic residues" evidence="1">
    <location>
        <begin position="213"/>
        <end position="222"/>
    </location>
</feature>
<organism evidence="3 4">
    <name type="scientific">Pocillopora damicornis</name>
    <name type="common">Cauliflower coral</name>
    <name type="synonym">Millepora damicornis</name>
    <dbReference type="NCBI Taxonomy" id="46731"/>
    <lineage>
        <taxon>Eukaryota</taxon>
        <taxon>Metazoa</taxon>
        <taxon>Cnidaria</taxon>
        <taxon>Anthozoa</taxon>
        <taxon>Hexacorallia</taxon>
        <taxon>Scleractinia</taxon>
        <taxon>Astrocoeniina</taxon>
        <taxon>Pocilloporidae</taxon>
        <taxon>Pocillopora</taxon>
    </lineage>
</organism>
<evidence type="ECO:0000259" key="2">
    <source>
        <dbReference type="Pfam" id="PF08603"/>
    </source>
</evidence>
<dbReference type="OrthoDB" id="2919105at2759"/>
<dbReference type="InterPro" id="IPR013912">
    <property type="entry name" value="Adenylate_cyclase-assoc_CAP_C"/>
</dbReference>
<reference evidence="3 4" key="1">
    <citation type="journal article" date="2018" name="Sci. Rep.">
        <title>Comparative analysis of the Pocillopora damicornis genome highlights role of immune system in coral evolution.</title>
        <authorList>
            <person name="Cunning R."/>
            <person name="Bay R.A."/>
            <person name="Gillette P."/>
            <person name="Baker A.C."/>
            <person name="Traylor-Knowles N."/>
        </authorList>
    </citation>
    <scope>NUCLEOTIDE SEQUENCE [LARGE SCALE GENOMIC DNA]</scope>
    <source>
        <strain evidence="3">RSMAS</strain>
        <tissue evidence="3">Whole animal</tissue>
    </source>
</reference>
<dbReference type="InterPro" id="IPR036223">
    <property type="entry name" value="CAP_C_sf"/>
</dbReference>
<dbReference type="EMBL" id="RCHS01003049">
    <property type="protein sequence ID" value="RMX44193.1"/>
    <property type="molecule type" value="Genomic_DNA"/>
</dbReference>
<dbReference type="InterPro" id="IPR016098">
    <property type="entry name" value="CAP/MinC_C"/>
</dbReference>
<protein>
    <recommendedName>
        <fullName evidence="2">Adenylate cyclase-associated CAP C-terminal domain-containing protein</fullName>
    </recommendedName>
</protein>
<dbReference type="SUPFAM" id="SSF69340">
    <property type="entry name" value="C-terminal domain of adenylylcyclase associated protein"/>
    <property type="match status" value="1"/>
</dbReference>
<evidence type="ECO:0000313" key="4">
    <source>
        <dbReference type="Proteomes" id="UP000275408"/>
    </source>
</evidence>
<dbReference type="Proteomes" id="UP000275408">
    <property type="component" value="Unassembled WGS sequence"/>
</dbReference>
<name>A0A3M6TS00_POCDA</name>
<feature type="region of interest" description="Disordered" evidence="1">
    <location>
        <begin position="213"/>
        <end position="233"/>
    </location>
</feature>
<dbReference type="Pfam" id="PF08603">
    <property type="entry name" value="CAP_C"/>
    <property type="match status" value="1"/>
</dbReference>
<accession>A0A3M6TS00</accession>
<dbReference type="GO" id="GO:0003779">
    <property type="term" value="F:actin binding"/>
    <property type="evidence" value="ECO:0007669"/>
    <property type="project" value="InterPro"/>
</dbReference>
<evidence type="ECO:0000313" key="3">
    <source>
        <dbReference type="EMBL" id="RMX44193.1"/>
    </source>
</evidence>
<gene>
    <name evidence="3" type="ORF">pdam_00002526</name>
</gene>
<keyword evidence="4" id="KW-1185">Reference proteome</keyword>
<feature type="domain" description="Adenylate cyclase-associated CAP C-terminal" evidence="2">
    <location>
        <begin position="27"/>
        <end position="142"/>
    </location>
</feature>
<dbReference type="AlphaFoldDB" id="A0A3M6TS00"/>
<dbReference type="Gene3D" id="2.160.20.70">
    <property type="match status" value="1"/>
</dbReference>